<dbReference type="InterPro" id="IPR016131">
    <property type="entry name" value="Haemerythrin_Fe_BS"/>
</dbReference>
<feature type="domain" description="Hemerythrin-like" evidence="4">
    <location>
        <begin position="5"/>
        <end position="78"/>
    </location>
</feature>
<dbReference type="CDD" id="cd12107">
    <property type="entry name" value="Hemerythrin"/>
    <property type="match status" value="1"/>
</dbReference>
<dbReference type="Gene3D" id="1.20.120.50">
    <property type="entry name" value="Hemerythrin-like"/>
    <property type="match status" value="1"/>
</dbReference>
<proteinExistence type="inferred from homology"/>
<dbReference type="InterPro" id="IPR012312">
    <property type="entry name" value="Hemerythrin-like"/>
</dbReference>
<reference evidence="5 6" key="1">
    <citation type="submission" date="2019-06" db="EMBL/GenBank/DDBJ databases">
        <title>Whole genome shotgun sequence of Zoogloea ramigera NBRC 15342.</title>
        <authorList>
            <person name="Hosoyama A."/>
            <person name="Uohara A."/>
            <person name="Ohji S."/>
            <person name="Ichikawa N."/>
        </authorList>
    </citation>
    <scope>NUCLEOTIDE SEQUENCE [LARGE SCALE GENOMIC DNA]</scope>
    <source>
        <strain evidence="5 6">NBRC 15342</strain>
    </source>
</reference>
<dbReference type="SUPFAM" id="SSF47188">
    <property type="entry name" value="Hemerythrin-like"/>
    <property type="match status" value="1"/>
</dbReference>
<evidence type="ECO:0000313" key="6">
    <source>
        <dbReference type="Proteomes" id="UP000318422"/>
    </source>
</evidence>
<dbReference type="PROSITE" id="PS00550">
    <property type="entry name" value="HEMERYTHRINS"/>
    <property type="match status" value="1"/>
</dbReference>
<dbReference type="InterPro" id="IPR035938">
    <property type="entry name" value="Hemerythrin-like_sf"/>
</dbReference>
<organism evidence="5 6">
    <name type="scientific">Zoogloea ramigera</name>
    <dbReference type="NCBI Taxonomy" id="350"/>
    <lineage>
        <taxon>Bacteria</taxon>
        <taxon>Pseudomonadati</taxon>
        <taxon>Pseudomonadota</taxon>
        <taxon>Betaproteobacteria</taxon>
        <taxon>Rhodocyclales</taxon>
        <taxon>Zoogloeaceae</taxon>
        <taxon>Zoogloea</taxon>
    </lineage>
</organism>
<sequence>MNEGDLIALLNDLAALVHEHFETEERVLREFGYPHFKTHQAEHDALRGRLTDLLYATIHDRFDIAGLPQLARDLVLNHVRDCDLGYKRFLARTSL</sequence>
<evidence type="ECO:0000256" key="2">
    <source>
        <dbReference type="ARBA" id="ARBA00022723"/>
    </source>
</evidence>
<dbReference type="Proteomes" id="UP000318422">
    <property type="component" value="Unassembled WGS sequence"/>
</dbReference>
<dbReference type="GO" id="GO:0046872">
    <property type="term" value="F:metal ion binding"/>
    <property type="evidence" value="ECO:0007669"/>
    <property type="project" value="UniProtKB-KW"/>
</dbReference>
<comment type="caution">
    <text evidence="5">The sequence shown here is derived from an EMBL/GenBank/DDBJ whole genome shotgun (WGS) entry which is preliminary data.</text>
</comment>
<dbReference type="AlphaFoldDB" id="A0A4Y4CRY7"/>
<evidence type="ECO:0000313" key="5">
    <source>
        <dbReference type="EMBL" id="GEC94802.1"/>
    </source>
</evidence>
<evidence type="ECO:0000259" key="4">
    <source>
        <dbReference type="Pfam" id="PF01814"/>
    </source>
</evidence>
<evidence type="ECO:0000256" key="1">
    <source>
        <dbReference type="ARBA" id="ARBA00010587"/>
    </source>
</evidence>
<accession>A0A4Y4CRY7</accession>
<keyword evidence="6" id="KW-1185">Reference proteome</keyword>
<gene>
    <name evidence="5" type="ORF">ZRA01_08750</name>
</gene>
<dbReference type="EMBL" id="BJNV01000010">
    <property type="protein sequence ID" value="GEC94802.1"/>
    <property type="molecule type" value="Genomic_DNA"/>
</dbReference>
<dbReference type="InterPro" id="IPR012827">
    <property type="entry name" value="Hemerythrin_metal-bd"/>
</dbReference>
<comment type="similarity">
    <text evidence="1">Belongs to the hemerythrin family.</text>
</comment>
<dbReference type="Pfam" id="PF01814">
    <property type="entry name" value="Hemerythrin"/>
    <property type="match status" value="1"/>
</dbReference>
<name>A0A4Y4CRY7_ZOORA</name>
<keyword evidence="2" id="KW-0479">Metal-binding</keyword>
<keyword evidence="3" id="KW-0408">Iron</keyword>
<protein>
    <recommendedName>
        <fullName evidence="4">Hemerythrin-like domain-containing protein</fullName>
    </recommendedName>
</protein>
<evidence type="ECO:0000256" key="3">
    <source>
        <dbReference type="ARBA" id="ARBA00023004"/>
    </source>
</evidence>